<name>A0A1D1WC37_RAMVA</name>
<reference evidence="2 3" key="1">
    <citation type="journal article" date="2016" name="Nat. Commun.">
        <title>Extremotolerant tardigrade genome and improved radiotolerance of human cultured cells by tardigrade-unique protein.</title>
        <authorList>
            <person name="Hashimoto T."/>
            <person name="Horikawa D.D."/>
            <person name="Saito Y."/>
            <person name="Kuwahara H."/>
            <person name="Kozuka-Hata H."/>
            <person name="Shin-I T."/>
            <person name="Minakuchi Y."/>
            <person name="Ohishi K."/>
            <person name="Motoyama A."/>
            <person name="Aizu T."/>
            <person name="Enomoto A."/>
            <person name="Kondo K."/>
            <person name="Tanaka S."/>
            <person name="Hara Y."/>
            <person name="Koshikawa S."/>
            <person name="Sagara H."/>
            <person name="Miura T."/>
            <person name="Yokobori S."/>
            <person name="Miyagawa K."/>
            <person name="Suzuki Y."/>
            <person name="Kubo T."/>
            <person name="Oyama M."/>
            <person name="Kohara Y."/>
            <person name="Fujiyama A."/>
            <person name="Arakawa K."/>
            <person name="Katayama T."/>
            <person name="Toyoda A."/>
            <person name="Kunieda T."/>
        </authorList>
    </citation>
    <scope>NUCLEOTIDE SEQUENCE [LARGE SCALE GENOMIC DNA]</scope>
    <source>
        <strain evidence="2 3">YOKOZUNA-1</strain>
    </source>
</reference>
<protein>
    <recommendedName>
        <fullName evidence="1">HTH psq-type domain-containing protein</fullName>
    </recommendedName>
</protein>
<evidence type="ECO:0000313" key="2">
    <source>
        <dbReference type="EMBL" id="GAV09649.1"/>
    </source>
</evidence>
<accession>A0A1D1WC37</accession>
<comment type="caution">
    <text evidence="2">The sequence shown here is derived from an EMBL/GenBank/DDBJ whole genome shotgun (WGS) entry which is preliminary data.</text>
</comment>
<dbReference type="Pfam" id="PF05225">
    <property type="entry name" value="HTH_psq"/>
    <property type="match status" value="1"/>
</dbReference>
<gene>
    <name evidence="2" type="primary">RvY_19153-1</name>
    <name evidence="2" type="synonym">RvY_19153.1</name>
    <name evidence="2" type="ORF">RvY_19153</name>
</gene>
<proteinExistence type="predicted"/>
<organism evidence="2 3">
    <name type="scientific">Ramazzottius varieornatus</name>
    <name type="common">Water bear</name>
    <name type="synonym">Tardigrade</name>
    <dbReference type="NCBI Taxonomy" id="947166"/>
    <lineage>
        <taxon>Eukaryota</taxon>
        <taxon>Metazoa</taxon>
        <taxon>Ecdysozoa</taxon>
        <taxon>Tardigrada</taxon>
        <taxon>Eutardigrada</taxon>
        <taxon>Parachela</taxon>
        <taxon>Hypsibioidea</taxon>
        <taxon>Ramazzottiidae</taxon>
        <taxon>Ramazzottius</taxon>
    </lineage>
</organism>
<keyword evidence="3" id="KW-1185">Reference proteome</keyword>
<dbReference type="EMBL" id="BDGG01000025">
    <property type="protein sequence ID" value="GAV09649.1"/>
    <property type="molecule type" value="Genomic_DNA"/>
</dbReference>
<evidence type="ECO:0000259" key="1">
    <source>
        <dbReference type="Pfam" id="PF05225"/>
    </source>
</evidence>
<dbReference type="AlphaFoldDB" id="A0A1D1WC37"/>
<feature type="domain" description="HTH psq-type" evidence="1">
    <location>
        <begin position="18"/>
        <end position="45"/>
    </location>
</feature>
<dbReference type="Proteomes" id="UP000186922">
    <property type="component" value="Unassembled WGS sequence"/>
</dbReference>
<sequence>MPSLSNLKTASQLFKELSMDAALHDVKNGQSLKGAARLHGVSRTSCYSIETEGLFTACERENQEGSQSLVVGCRF</sequence>
<dbReference type="GO" id="GO:0003677">
    <property type="term" value="F:DNA binding"/>
    <property type="evidence" value="ECO:0007669"/>
    <property type="project" value="InterPro"/>
</dbReference>
<evidence type="ECO:0000313" key="3">
    <source>
        <dbReference type="Proteomes" id="UP000186922"/>
    </source>
</evidence>
<dbReference type="InterPro" id="IPR007889">
    <property type="entry name" value="HTH_Psq"/>
</dbReference>